<keyword evidence="2" id="KW-1133">Transmembrane helix</keyword>
<evidence type="ECO:0000313" key="3">
    <source>
        <dbReference type="EMBL" id="NEV62125.1"/>
    </source>
</evidence>
<feature type="transmembrane region" description="Helical" evidence="2">
    <location>
        <begin position="25"/>
        <end position="47"/>
    </location>
</feature>
<keyword evidence="2" id="KW-0812">Transmembrane</keyword>
<feature type="transmembrane region" description="Helical" evidence="2">
    <location>
        <begin position="371"/>
        <end position="391"/>
    </location>
</feature>
<feature type="transmembrane region" description="Helical" evidence="2">
    <location>
        <begin position="140"/>
        <end position="158"/>
    </location>
</feature>
<dbReference type="AlphaFoldDB" id="A0A6M0K1C9"/>
<dbReference type="Proteomes" id="UP000483379">
    <property type="component" value="Unassembled WGS sequence"/>
</dbReference>
<proteinExistence type="predicted"/>
<feature type="transmembrane region" description="Helical" evidence="2">
    <location>
        <begin position="110"/>
        <end position="128"/>
    </location>
</feature>
<feature type="transmembrane region" description="Helical" evidence="2">
    <location>
        <begin position="233"/>
        <end position="252"/>
    </location>
</feature>
<feature type="region of interest" description="Disordered" evidence="1">
    <location>
        <begin position="492"/>
        <end position="519"/>
    </location>
</feature>
<feature type="transmembrane region" description="Helical" evidence="2">
    <location>
        <begin position="445"/>
        <end position="465"/>
    </location>
</feature>
<feature type="transmembrane region" description="Helical" evidence="2">
    <location>
        <begin position="286"/>
        <end position="306"/>
    </location>
</feature>
<feature type="transmembrane region" description="Helical" evidence="2">
    <location>
        <begin position="318"/>
        <end position="335"/>
    </location>
</feature>
<evidence type="ECO:0000256" key="2">
    <source>
        <dbReference type="SAM" id="Phobius"/>
    </source>
</evidence>
<comment type="caution">
    <text evidence="3">The sequence shown here is derived from an EMBL/GenBank/DDBJ whole genome shotgun (WGS) entry which is preliminary data.</text>
</comment>
<name>A0A6M0K1C9_9GAMM</name>
<dbReference type="RefSeq" id="WP_164452596.1">
    <property type="nucleotide sequence ID" value="NZ_JAAIJQ010000022.1"/>
</dbReference>
<feature type="compositionally biased region" description="Acidic residues" evidence="1">
    <location>
        <begin position="501"/>
        <end position="511"/>
    </location>
</feature>
<gene>
    <name evidence="3" type="ORF">G3446_09520</name>
</gene>
<sequence length="519" mass="55898">MSNAENKTADAKSDARAARPQGRSLLLLTFILAIVFVGSGLVGHAPWKLHEVQSLEIVQTMAESNDFVVPMRDDQPALETPPLFFMTAVGLTDKLADYIPERDAARVAGGAYLAITLLFAGLLGRLTWKPAEHKNVGRTGAMTVLILIGTLGVVWFGHDVTTDSALVAGVTVGLYGLLLLPRSTLWGGLWLGTGAGIAFMAKGLLGPAILGVTALLMPFLATWGGLGKQIRGMFVGLLFALPWLAIWPWLLYQRDPQLLDQWLWGNNLDLYLNNIAVGTPQENLQWLWAILIMAFPAWLLAILALIVRPFAFFGLPGVRLALLVSVVGWAVLLTAEAARPIHGVMLLIPLAALGAGSITRMPGLIVAPVKWLSALLFGALALTLWGLWGYLRFKGEVPEIEQVNAVMPDGYGFAFQPILYLVAAVATVLWLWIVMRFRSPKPSALLAWPAGVVMAWTLLMMHQPLVDKLVAERGMVVEPSIGVPLALQQPEQAGTVASEAEATESDSEAEPAAEPAATP</sequence>
<feature type="transmembrane region" description="Helical" evidence="2">
    <location>
        <begin position="207"/>
        <end position="226"/>
    </location>
</feature>
<reference evidence="3 4" key="1">
    <citation type="submission" date="2020-02" db="EMBL/GenBank/DDBJ databases">
        <title>Genome sequences of Thiorhodococcus mannitoliphagus and Thiorhodococcus minor, purple sulfur photosynthetic bacteria in the gammaproteobacterial family, Chromatiaceae.</title>
        <authorList>
            <person name="Aviles F.A."/>
            <person name="Meyer T.E."/>
            <person name="Kyndt J.A."/>
        </authorList>
    </citation>
    <scope>NUCLEOTIDE SEQUENCE [LARGE SCALE GENOMIC DNA]</scope>
    <source>
        <strain evidence="3 4">DSM 11518</strain>
    </source>
</reference>
<organism evidence="3 4">
    <name type="scientific">Thiorhodococcus minor</name>
    <dbReference type="NCBI Taxonomy" id="57489"/>
    <lineage>
        <taxon>Bacteria</taxon>
        <taxon>Pseudomonadati</taxon>
        <taxon>Pseudomonadota</taxon>
        <taxon>Gammaproteobacteria</taxon>
        <taxon>Chromatiales</taxon>
        <taxon>Chromatiaceae</taxon>
        <taxon>Thiorhodococcus</taxon>
    </lineage>
</organism>
<dbReference type="EMBL" id="JAAIJQ010000022">
    <property type="protein sequence ID" value="NEV62125.1"/>
    <property type="molecule type" value="Genomic_DNA"/>
</dbReference>
<feature type="transmembrane region" description="Helical" evidence="2">
    <location>
        <begin position="164"/>
        <end position="180"/>
    </location>
</feature>
<evidence type="ECO:0000313" key="4">
    <source>
        <dbReference type="Proteomes" id="UP000483379"/>
    </source>
</evidence>
<evidence type="ECO:0000256" key="1">
    <source>
        <dbReference type="SAM" id="MobiDB-lite"/>
    </source>
</evidence>
<keyword evidence="2" id="KW-0472">Membrane</keyword>
<protein>
    <recommendedName>
        <fullName evidence="5">Glycosyltransferase family 39 protein</fullName>
    </recommendedName>
</protein>
<feature type="transmembrane region" description="Helical" evidence="2">
    <location>
        <begin position="341"/>
        <end position="359"/>
    </location>
</feature>
<keyword evidence="4" id="KW-1185">Reference proteome</keyword>
<evidence type="ECO:0008006" key="5">
    <source>
        <dbReference type="Google" id="ProtNLM"/>
    </source>
</evidence>
<feature type="transmembrane region" description="Helical" evidence="2">
    <location>
        <begin position="411"/>
        <end position="433"/>
    </location>
</feature>
<accession>A0A6M0K1C9</accession>